<keyword evidence="3 4" id="KW-0041">Annexin</keyword>
<dbReference type="PROSITE" id="PS00223">
    <property type="entry name" value="ANNEXIN_1"/>
    <property type="match status" value="1"/>
</dbReference>
<dbReference type="GO" id="GO:0005737">
    <property type="term" value="C:cytoplasm"/>
    <property type="evidence" value="ECO:0007669"/>
    <property type="project" value="TreeGrafter"/>
</dbReference>
<dbReference type="GO" id="GO:0005886">
    <property type="term" value="C:plasma membrane"/>
    <property type="evidence" value="ECO:0007669"/>
    <property type="project" value="TreeGrafter"/>
</dbReference>
<dbReference type="OMA" id="VRGPLMQ"/>
<feature type="region of interest" description="Disordered" evidence="5">
    <location>
        <begin position="1"/>
        <end position="144"/>
    </location>
</feature>
<keyword evidence="4" id="KW-0111">Calcium/phospholipid-binding</keyword>
<reference evidence="7" key="1">
    <citation type="journal article" date="2015" name="Genome Announc.">
        <title>Draft whole-genome sequence of the biocontrol agent Trichoderma harzianum T6776.</title>
        <authorList>
            <person name="Baroncelli R."/>
            <person name="Piaggeschi G."/>
            <person name="Fiorini L."/>
            <person name="Bertolini E."/>
            <person name="Zapparata A."/>
            <person name="Pe M.E."/>
            <person name="Sarrocco S."/>
            <person name="Vannacci G."/>
        </authorList>
    </citation>
    <scope>NUCLEOTIDE SEQUENCE [LARGE SCALE GENOMIC DNA]</scope>
    <source>
        <strain evidence="7">T6776</strain>
    </source>
</reference>
<evidence type="ECO:0000256" key="5">
    <source>
        <dbReference type="SAM" id="MobiDB-lite"/>
    </source>
</evidence>
<comment type="similarity">
    <text evidence="1 4">Belongs to the annexin family.</text>
</comment>
<proteinExistence type="inferred from homology"/>
<gene>
    <name evidence="6" type="ORF">THAR02_01658</name>
</gene>
<dbReference type="InterPro" id="IPR001464">
    <property type="entry name" value="Annexin"/>
</dbReference>
<dbReference type="InterPro" id="IPR037104">
    <property type="entry name" value="Annexin_sf"/>
</dbReference>
<name>A0A0G0A1P7_TRIHA</name>
<feature type="compositionally biased region" description="Low complexity" evidence="5">
    <location>
        <begin position="27"/>
        <end position="37"/>
    </location>
</feature>
<sequence>MSYQGYGQPYGQPPPPQGYGQYPPPQQGQYPPQQQGQYPPPHGQYPPAQQGQYGQHPPPQQGGYYQSPPPPPGQYPPPQAPYGQPPPQQYGAPPPQHQQPYGAPPSGQYGAPPPQHGGHYGAPPPAPYGAPPVQPTPPSIGYGAPQIIQWDGTPDAQALRGAMKGFGTDEKTLINVLSRKDPLQIEVIRSTYERTFKRRLVEDIKSETRSWFEFGLVQLARGPLLADIHNLFDAMAGPGTKEVVMNDILLSRSNADLRAIKSAYQQTFRRSLENDVKGELSFKTERHFLIVLAANRAEDSAPVNPQQVEEDVMNIYRATEGKAGTDEILVCSILSNRNDNQIRAVAHTYKQKFNRDLDTVIQSEFSGHMREALLFQLRHAVDKYMHAAQLLEDSMAGLGTKDHLLISRTIRFHWDRNELANVKGAYQHRYKKPLATRIRGETSGDYQKLMVACVGE</sequence>
<evidence type="ECO:0000256" key="4">
    <source>
        <dbReference type="RuleBase" id="RU003540"/>
    </source>
</evidence>
<keyword evidence="2 4" id="KW-0677">Repeat</keyword>
<dbReference type="AlphaFoldDB" id="A0A0G0A1P7"/>
<dbReference type="GO" id="GO:0005544">
    <property type="term" value="F:calcium-dependent phospholipid binding"/>
    <property type="evidence" value="ECO:0007669"/>
    <property type="project" value="UniProtKB-KW"/>
</dbReference>
<dbReference type="PROSITE" id="PS51897">
    <property type="entry name" value="ANNEXIN_2"/>
    <property type="match status" value="4"/>
</dbReference>
<feature type="compositionally biased region" description="Pro residues" evidence="5">
    <location>
        <begin position="67"/>
        <end position="97"/>
    </location>
</feature>
<feature type="compositionally biased region" description="Low complexity" evidence="5">
    <location>
        <begin position="1"/>
        <end position="10"/>
    </location>
</feature>
<dbReference type="GO" id="GO:0012506">
    <property type="term" value="C:vesicle membrane"/>
    <property type="evidence" value="ECO:0007669"/>
    <property type="project" value="TreeGrafter"/>
</dbReference>
<evidence type="ECO:0000256" key="3">
    <source>
        <dbReference type="ARBA" id="ARBA00023216"/>
    </source>
</evidence>
<dbReference type="SUPFAM" id="SSF47874">
    <property type="entry name" value="Annexin"/>
    <property type="match status" value="1"/>
</dbReference>
<dbReference type="EMBL" id="JOKZ01000030">
    <property type="protein sequence ID" value="KKP06227.1"/>
    <property type="molecule type" value="Genomic_DNA"/>
</dbReference>
<protein>
    <recommendedName>
        <fullName evidence="4">Annexin</fullName>
    </recommendedName>
</protein>
<organism evidence="6 7">
    <name type="scientific">Trichoderma harzianum</name>
    <name type="common">Hypocrea lixii</name>
    <dbReference type="NCBI Taxonomy" id="5544"/>
    <lineage>
        <taxon>Eukaryota</taxon>
        <taxon>Fungi</taxon>
        <taxon>Dikarya</taxon>
        <taxon>Ascomycota</taxon>
        <taxon>Pezizomycotina</taxon>
        <taxon>Sordariomycetes</taxon>
        <taxon>Hypocreomycetidae</taxon>
        <taxon>Hypocreales</taxon>
        <taxon>Hypocreaceae</taxon>
        <taxon>Trichoderma</taxon>
    </lineage>
</organism>
<comment type="domain">
    <text evidence="4">A pair of annexin repeats may form one binding site for calcium and phospholipid.</text>
</comment>
<evidence type="ECO:0000256" key="1">
    <source>
        <dbReference type="ARBA" id="ARBA00007831"/>
    </source>
</evidence>
<dbReference type="PANTHER" id="PTHR10502:SF102">
    <property type="entry name" value="ANNEXIN B11"/>
    <property type="match status" value="1"/>
</dbReference>
<dbReference type="InterPro" id="IPR018502">
    <property type="entry name" value="Annexin_repeat"/>
</dbReference>
<dbReference type="Pfam" id="PF00191">
    <property type="entry name" value="Annexin"/>
    <property type="match status" value="4"/>
</dbReference>
<dbReference type="InterPro" id="IPR018252">
    <property type="entry name" value="Annexin_repeat_CS"/>
</dbReference>
<feature type="compositionally biased region" description="Pro residues" evidence="5">
    <location>
        <begin position="122"/>
        <end position="138"/>
    </location>
</feature>
<dbReference type="Gene3D" id="1.10.220.10">
    <property type="entry name" value="Annexin"/>
    <property type="match status" value="4"/>
</dbReference>
<feature type="compositionally biased region" description="Low complexity" evidence="5">
    <location>
        <begin position="98"/>
        <end position="110"/>
    </location>
</feature>
<evidence type="ECO:0000313" key="7">
    <source>
        <dbReference type="Proteomes" id="UP000034112"/>
    </source>
</evidence>
<dbReference type="InterPro" id="IPR009117">
    <property type="entry name" value="ANX14"/>
</dbReference>
<keyword evidence="4" id="KW-0106">Calcium</keyword>
<accession>A0A0G0A1P7</accession>
<dbReference type="OrthoDB" id="37886at2759"/>
<dbReference type="Proteomes" id="UP000034112">
    <property type="component" value="Unassembled WGS sequence"/>
</dbReference>
<evidence type="ECO:0000313" key="6">
    <source>
        <dbReference type="EMBL" id="KKP06227.1"/>
    </source>
</evidence>
<dbReference type="SMART" id="SM00335">
    <property type="entry name" value="ANX"/>
    <property type="match status" value="4"/>
</dbReference>
<evidence type="ECO:0000256" key="2">
    <source>
        <dbReference type="ARBA" id="ARBA00022737"/>
    </source>
</evidence>
<comment type="caution">
    <text evidence="6">The sequence shown here is derived from an EMBL/GenBank/DDBJ whole genome shotgun (WGS) entry which is preliminary data.</text>
</comment>
<dbReference type="PRINTS" id="PR01813">
    <property type="entry name" value="ANNEXINFUNGI"/>
</dbReference>
<dbReference type="GO" id="GO:0005634">
    <property type="term" value="C:nucleus"/>
    <property type="evidence" value="ECO:0007669"/>
    <property type="project" value="TreeGrafter"/>
</dbReference>
<dbReference type="GO" id="GO:0005509">
    <property type="term" value="F:calcium ion binding"/>
    <property type="evidence" value="ECO:0007669"/>
    <property type="project" value="InterPro"/>
</dbReference>
<dbReference type="PANTHER" id="PTHR10502">
    <property type="entry name" value="ANNEXIN"/>
    <property type="match status" value="1"/>
</dbReference>
<dbReference type="GO" id="GO:0001786">
    <property type="term" value="F:phosphatidylserine binding"/>
    <property type="evidence" value="ECO:0007669"/>
    <property type="project" value="TreeGrafter"/>
</dbReference>
<feature type="compositionally biased region" description="Pro residues" evidence="5">
    <location>
        <begin position="11"/>
        <end position="26"/>
    </location>
</feature>
<dbReference type="PRINTS" id="PR00196">
    <property type="entry name" value="ANNEXIN"/>
</dbReference>
<feature type="compositionally biased region" description="Low complexity" evidence="5">
    <location>
        <begin position="45"/>
        <end position="66"/>
    </location>
</feature>